<evidence type="ECO:0000256" key="13">
    <source>
        <dbReference type="ARBA" id="ARBA00047594"/>
    </source>
</evidence>
<evidence type="ECO:0000256" key="6">
    <source>
        <dbReference type="ARBA" id="ARBA00022692"/>
    </source>
</evidence>
<evidence type="ECO:0000256" key="7">
    <source>
        <dbReference type="ARBA" id="ARBA00022801"/>
    </source>
</evidence>
<dbReference type="GO" id="GO:0050380">
    <property type="term" value="F:undecaprenyl-diphosphatase activity"/>
    <property type="evidence" value="ECO:0007669"/>
    <property type="project" value="UniProtKB-EC"/>
</dbReference>
<comment type="caution">
    <text evidence="15">The sequence shown here is derived from an EMBL/GenBank/DDBJ whole genome shotgun (WGS) entry which is preliminary data.</text>
</comment>
<evidence type="ECO:0000256" key="14">
    <source>
        <dbReference type="SAM" id="Phobius"/>
    </source>
</evidence>
<evidence type="ECO:0000256" key="11">
    <source>
        <dbReference type="ARBA" id="ARBA00032707"/>
    </source>
</evidence>
<feature type="transmembrane region" description="Helical" evidence="14">
    <location>
        <begin position="97"/>
        <end position="117"/>
    </location>
</feature>
<keyword evidence="10" id="KW-0046">Antibiotic resistance</keyword>
<comment type="similarity">
    <text evidence="2">Belongs to the UppP family.</text>
</comment>
<keyword evidence="8 14" id="KW-1133">Transmembrane helix</keyword>
<dbReference type="EC" id="3.6.1.27" evidence="3"/>
<evidence type="ECO:0000313" key="16">
    <source>
        <dbReference type="Proteomes" id="UP000567293"/>
    </source>
</evidence>
<evidence type="ECO:0000256" key="12">
    <source>
        <dbReference type="ARBA" id="ARBA00032932"/>
    </source>
</evidence>
<feature type="non-terminal residue" evidence="15">
    <location>
        <position position="1"/>
    </location>
</feature>
<protein>
    <recommendedName>
        <fullName evidence="4">Undecaprenyl-diphosphatase</fullName>
        <ecNumber evidence="3">3.6.1.27</ecNumber>
    </recommendedName>
    <alternativeName>
        <fullName evidence="12">Bacitracin resistance protein</fullName>
    </alternativeName>
    <alternativeName>
        <fullName evidence="11">Undecaprenyl pyrophosphate phosphatase</fullName>
    </alternativeName>
</protein>
<gene>
    <name evidence="15" type="ORF">HRJ53_01215</name>
</gene>
<sequence>LALWPGVSRSGITITAGLFRRLTRAAATRFSFILSVPAITGAVVMELPKLIKLHRAGGLDLPLSTLAISVLVAGIAGYFVIAFFLRYLQTRTLKVFVVYRLVFGIMILVWAFLQAGLR</sequence>
<feature type="transmembrane region" description="Helical" evidence="14">
    <location>
        <begin position="63"/>
        <end position="85"/>
    </location>
</feature>
<evidence type="ECO:0000256" key="3">
    <source>
        <dbReference type="ARBA" id="ARBA00012374"/>
    </source>
</evidence>
<keyword evidence="7" id="KW-0378">Hydrolase</keyword>
<dbReference type="EMBL" id="JACDQQ010000124">
    <property type="protein sequence ID" value="MBA0083593.1"/>
    <property type="molecule type" value="Genomic_DNA"/>
</dbReference>
<evidence type="ECO:0000256" key="2">
    <source>
        <dbReference type="ARBA" id="ARBA00010621"/>
    </source>
</evidence>
<evidence type="ECO:0000256" key="8">
    <source>
        <dbReference type="ARBA" id="ARBA00022989"/>
    </source>
</evidence>
<proteinExistence type="inferred from homology"/>
<accession>A0A7V8SV66</accession>
<dbReference type="InterPro" id="IPR003824">
    <property type="entry name" value="UppP"/>
</dbReference>
<organism evidence="15 16">
    <name type="scientific">Candidatus Acidiferrum panamense</name>
    <dbReference type="NCBI Taxonomy" id="2741543"/>
    <lineage>
        <taxon>Bacteria</taxon>
        <taxon>Pseudomonadati</taxon>
        <taxon>Acidobacteriota</taxon>
        <taxon>Terriglobia</taxon>
        <taxon>Candidatus Acidiferrales</taxon>
        <taxon>Candidatus Acidiferrum</taxon>
    </lineage>
</organism>
<evidence type="ECO:0000313" key="15">
    <source>
        <dbReference type="EMBL" id="MBA0083593.1"/>
    </source>
</evidence>
<evidence type="ECO:0000256" key="10">
    <source>
        <dbReference type="ARBA" id="ARBA00023251"/>
    </source>
</evidence>
<evidence type="ECO:0000256" key="9">
    <source>
        <dbReference type="ARBA" id="ARBA00023136"/>
    </source>
</evidence>
<comment type="subcellular location">
    <subcellularLocation>
        <location evidence="1">Cell membrane</location>
        <topology evidence="1">Multi-pass membrane protein</topology>
    </subcellularLocation>
</comment>
<name>A0A7V8SV66_9BACT</name>
<keyword evidence="6 14" id="KW-0812">Transmembrane</keyword>
<keyword evidence="9 14" id="KW-0472">Membrane</keyword>
<evidence type="ECO:0000256" key="4">
    <source>
        <dbReference type="ARBA" id="ARBA00021581"/>
    </source>
</evidence>
<dbReference type="AlphaFoldDB" id="A0A7V8SV66"/>
<keyword evidence="16" id="KW-1185">Reference proteome</keyword>
<dbReference type="PANTHER" id="PTHR30622:SF4">
    <property type="entry name" value="UNDECAPRENYL-DIPHOSPHATASE"/>
    <property type="match status" value="1"/>
</dbReference>
<keyword evidence="5" id="KW-1003">Cell membrane</keyword>
<feature type="transmembrane region" description="Helical" evidence="14">
    <location>
        <begin position="30"/>
        <end position="51"/>
    </location>
</feature>
<evidence type="ECO:0000256" key="5">
    <source>
        <dbReference type="ARBA" id="ARBA00022475"/>
    </source>
</evidence>
<dbReference type="GO" id="GO:0046677">
    <property type="term" value="P:response to antibiotic"/>
    <property type="evidence" value="ECO:0007669"/>
    <property type="project" value="UniProtKB-KW"/>
</dbReference>
<evidence type="ECO:0000256" key="1">
    <source>
        <dbReference type="ARBA" id="ARBA00004651"/>
    </source>
</evidence>
<comment type="catalytic activity">
    <reaction evidence="13">
        <text>di-trans,octa-cis-undecaprenyl diphosphate + H2O = di-trans,octa-cis-undecaprenyl phosphate + phosphate + H(+)</text>
        <dbReference type="Rhea" id="RHEA:28094"/>
        <dbReference type="ChEBI" id="CHEBI:15377"/>
        <dbReference type="ChEBI" id="CHEBI:15378"/>
        <dbReference type="ChEBI" id="CHEBI:43474"/>
        <dbReference type="ChEBI" id="CHEBI:58405"/>
        <dbReference type="ChEBI" id="CHEBI:60392"/>
        <dbReference type="EC" id="3.6.1.27"/>
    </reaction>
</comment>
<dbReference type="GO" id="GO:0005886">
    <property type="term" value="C:plasma membrane"/>
    <property type="evidence" value="ECO:0007669"/>
    <property type="project" value="UniProtKB-SubCell"/>
</dbReference>
<dbReference type="Proteomes" id="UP000567293">
    <property type="component" value="Unassembled WGS sequence"/>
</dbReference>
<dbReference type="PANTHER" id="PTHR30622">
    <property type="entry name" value="UNDECAPRENYL-DIPHOSPHATASE"/>
    <property type="match status" value="1"/>
</dbReference>
<reference evidence="15" key="1">
    <citation type="submission" date="2020-06" db="EMBL/GenBank/DDBJ databases">
        <title>Legume-microbial interactions unlock mineral nutrients during tropical forest succession.</title>
        <authorList>
            <person name="Epihov D.Z."/>
        </authorList>
    </citation>
    <scope>NUCLEOTIDE SEQUENCE [LARGE SCALE GENOMIC DNA]</scope>
    <source>
        <strain evidence="15">Pan2503</strain>
    </source>
</reference>
<dbReference type="Pfam" id="PF02673">
    <property type="entry name" value="BacA"/>
    <property type="match status" value="1"/>
</dbReference>